<comment type="caution">
    <text evidence="5">The sequence shown here is derived from an EMBL/GenBank/DDBJ whole genome shotgun (WGS) entry which is preliminary data.</text>
</comment>
<comment type="subunit">
    <text evidence="4">Interacts with the cytoplasmic NapA precursor.</text>
</comment>
<dbReference type="HAMAP" id="MF_02200">
    <property type="entry name" value="NapD"/>
    <property type="match status" value="1"/>
</dbReference>
<evidence type="ECO:0000256" key="2">
    <source>
        <dbReference type="ARBA" id="ARBA00022490"/>
    </source>
</evidence>
<gene>
    <name evidence="4" type="primary">napD</name>
    <name evidence="5" type="ORF">G4Z14_17350</name>
</gene>
<evidence type="ECO:0000256" key="4">
    <source>
        <dbReference type="HAMAP-Rule" id="MF_02200"/>
    </source>
</evidence>
<accession>A0A6M0QXE2</accession>
<evidence type="ECO:0000256" key="3">
    <source>
        <dbReference type="ARBA" id="ARBA00023186"/>
    </source>
</evidence>
<dbReference type="GO" id="GO:0005737">
    <property type="term" value="C:cytoplasm"/>
    <property type="evidence" value="ECO:0007669"/>
    <property type="project" value="UniProtKB-SubCell"/>
</dbReference>
<dbReference type="Pfam" id="PF03927">
    <property type="entry name" value="NapD"/>
    <property type="match status" value="1"/>
</dbReference>
<evidence type="ECO:0000313" key="5">
    <source>
        <dbReference type="EMBL" id="NEY92057.1"/>
    </source>
</evidence>
<dbReference type="GO" id="GO:0005048">
    <property type="term" value="F:signal sequence binding"/>
    <property type="evidence" value="ECO:0007669"/>
    <property type="project" value="UniProtKB-UniRule"/>
</dbReference>
<dbReference type="AlphaFoldDB" id="A0A6M0QXE2"/>
<name>A0A6M0QXE2_9RHOB</name>
<dbReference type="Gene3D" id="3.30.70.920">
    <property type="match status" value="1"/>
</dbReference>
<dbReference type="Proteomes" id="UP000477782">
    <property type="component" value="Unassembled WGS sequence"/>
</dbReference>
<dbReference type="RefSeq" id="WP_164628035.1">
    <property type="nucleotide sequence ID" value="NZ_JAAIVJ010000019.1"/>
</dbReference>
<evidence type="ECO:0000256" key="1">
    <source>
        <dbReference type="ARBA" id="ARBA00004496"/>
    </source>
</evidence>
<keyword evidence="2 4" id="KW-0963">Cytoplasm</keyword>
<proteinExistence type="inferred from homology"/>
<keyword evidence="6" id="KW-1185">Reference proteome</keyword>
<keyword evidence="3 4" id="KW-0143">Chaperone</keyword>
<dbReference type="PANTHER" id="PTHR38603:SF1">
    <property type="entry name" value="CHAPERONE NAPD"/>
    <property type="match status" value="1"/>
</dbReference>
<dbReference type="GO" id="GO:0051224">
    <property type="term" value="P:negative regulation of protein transport"/>
    <property type="evidence" value="ECO:0007669"/>
    <property type="project" value="UniProtKB-UniRule"/>
</dbReference>
<comment type="function">
    <text evidence="4">Chaperone for NapA, the catalytic subunit of the periplasmic nitrate reductase. It binds directly and specifically to the twin-arginine signal peptide of NapA, preventing premature interaction with the Tat translocase and premature export.</text>
</comment>
<evidence type="ECO:0000313" key="6">
    <source>
        <dbReference type="Proteomes" id="UP000477782"/>
    </source>
</evidence>
<sequence>MTDELHIASFALRCDPAQTGDLLAALRALPGVTIGTEDAASGKAVVVMEAPDDRTITRTLAEIQLMPGVVNAALVYQHILNTDELTTTEGSPT</sequence>
<organism evidence="5 6">
    <name type="scientific">Tabrizicola oligotrophica</name>
    <dbReference type="NCBI Taxonomy" id="2710650"/>
    <lineage>
        <taxon>Bacteria</taxon>
        <taxon>Pseudomonadati</taxon>
        <taxon>Pseudomonadota</taxon>
        <taxon>Alphaproteobacteria</taxon>
        <taxon>Rhodobacterales</taxon>
        <taxon>Paracoccaceae</taxon>
        <taxon>Tabrizicola</taxon>
    </lineage>
</organism>
<comment type="subcellular location">
    <subcellularLocation>
        <location evidence="1 4">Cytoplasm</location>
    </subcellularLocation>
</comment>
<dbReference type="InterPro" id="IPR005623">
    <property type="entry name" value="Chaperone_NapD_NO3_reduct"/>
</dbReference>
<dbReference type="PANTHER" id="PTHR38603">
    <property type="entry name" value="CHAPERONE NAPD"/>
    <property type="match status" value="1"/>
</dbReference>
<protein>
    <recommendedName>
        <fullName evidence="4">Chaperone NapD</fullName>
    </recommendedName>
    <alternativeName>
        <fullName evidence="4">NapA signal peptide-binding chaperone NapD</fullName>
    </alternativeName>
</protein>
<dbReference type="EMBL" id="JAAIVJ010000019">
    <property type="protein sequence ID" value="NEY92057.1"/>
    <property type="molecule type" value="Genomic_DNA"/>
</dbReference>
<reference evidence="5 6" key="1">
    <citation type="submission" date="2020-02" db="EMBL/GenBank/DDBJ databases">
        <authorList>
            <person name="Chen W.-M."/>
        </authorList>
    </citation>
    <scope>NUCLEOTIDE SEQUENCE [LARGE SCALE GENOMIC DNA]</scope>
    <source>
        <strain evidence="5 6">KMS-5</strain>
    </source>
</reference>
<comment type="similarity">
    <text evidence="4">Belongs to the NapD family.</text>
</comment>